<dbReference type="EMBL" id="KP688397">
    <property type="protein sequence ID" value="AJP18187.1"/>
    <property type="molecule type" value="Genomic_DNA"/>
</dbReference>
<evidence type="ECO:0000313" key="1">
    <source>
        <dbReference type="EMBL" id="AJP18187.1"/>
    </source>
</evidence>
<proteinExistence type="predicted"/>
<sequence>MCMSGVVFHQVKEGEFRRLAETRTMTKLIAQESKLHPNKFHLVGIDSGKGIAYAIRHGRTSDLRVWRLDILVNQVRDMGFENIEVQLINKTHA</sequence>
<name>A0A0C5GRT3_VIBPH</name>
<gene>
    <name evidence="1" type="ORF">pVPH1_0015</name>
</gene>
<organism evidence="1">
    <name type="scientific">Vibrio parahaemolyticus</name>
    <dbReference type="NCBI Taxonomy" id="670"/>
    <lineage>
        <taxon>Bacteria</taxon>
        <taxon>Pseudomonadati</taxon>
        <taxon>Pseudomonadota</taxon>
        <taxon>Gammaproteobacteria</taxon>
        <taxon>Vibrionales</taxon>
        <taxon>Vibrionaceae</taxon>
        <taxon>Vibrio</taxon>
    </lineage>
</organism>
<reference evidence="1" key="1">
    <citation type="journal article" date="2015" name="Antimicrob. Agents Chemother.">
        <title>Complete nucleotide sequence of a conjugative plasmid carrying bla(PER-1).</title>
        <authorList>
            <person name="Li R."/>
            <person name="Wong M.H."/>
            <person name="Zhou Y."/>
            <person name="Chan E.W."/>
            <person name="Chen S."/>
        </authorList>
    </citation>
    <scope>NUCLEOTIDE SEQUENCE</scope>
    <source>
        <strain evidence="1">V36</strain>
        <plasmid evidence="1">pVPH1</plasmid>
    </source>
</reference>
<accession>A0A0C5GRT3</accession>
<dbReference type="AlphaFoldDB" id="A0A0C5GRT3"/>
<protein>
    <submittedName>
        <fullName evidence="1">Uncharacterized protein</fullName>
    </submittedName>
</protein>
<geneLocation type="plasmid" evidence="1">
    <name>pVPH1</name>
</geneLocation>
<keyword evidence="1" id="KW-0614">Plasmid</keyword>